<keyword evidence="6" id="KW-0805">Transcription regulation</keyword>
<dbReference type="PROSITE" id="PS50157">
    <property type="entry name" value="ZINC_FINGER_C2H2_2"/>
    <property type="match status" value="1"/>
</dbReference>
<accession>A0AAV5LL24</accession>
<dbReference type="FunFam" id="2.60.120.340:FF:000004">
    <property type="entry name" value="Histone deacetylase HDT1"/>
    <property type="match status" value="1"/>
</dbReference>
<keyword evidence="9" id="KW-0863">Zinc-finger</keyword>
<evidence type="ECO:0000313" key="13">
    <source>
        <dbReference type="Proteomes" id="UP001054252"/>
    </source>
</evidence>
<evidence type="ECO:0000256" key="3">
    <source>
        <dbReference type="ARBA" id="ARBA00022491"/>
    </source>
</evidence>
<keyword evidence="9" id="KW-0862">Zinc</keyword>
<evidence type="ECO:0000256" key="8">
    <source>
        <dbReference type="ARBA" id="ARBA00023242"/>
    </source>
</evidence>
<dbReference type="GO" id="GO:0005730">
    <property type="term" value="C:nucleolus"/>
    <property type="evidence" value="ECO:0007669"/>
    <property type="project" value="UniProtKB-SubCell"/>
</dbReference>
<dbReference type="Proteomes" id="UP001054252">
    <property type="component" value="Unassembled WGS sequence"/>
</dbReference>
<dbReference type="Pfam" id="PF17800">
    <property type="entry name" value="NPL"/>
    <property type="match status" value="1"/>
</dbReference>
<dbReference type="GO" id="GO:0008270">
    <property type="term" value="F:zinc ion binding"/>
    <property type="evidence" value="ECO:0007669"/>
    <property type="project" value="UniProtKB-KW"/>
</dbReference>
<keyword evidence="3" id="KW-0678">Repressor</keyword>
<feature type="region of interest" description="Disordered" evidence="10">
    <location>
        <begin position="119"/>
        <end position="296"/>
    </location>
</feature>
<dbReference type="EMBL" id="BPVZ01000123">
    <property type="protein sequence ID" value="GKV37569.1"/>
    <property type="molecule type" value="Genomic_DNA"/>
</dbReference>
<keyword evidence="9" id="KW-0479">Metal-binding</keyword>
<evidence type="ECO:0000256" key="7">
    <source>
        <dbReference type="ARBA" id="ARBA00023163"/>
    </source>
</evidence>
<name>A0AAV5LL24_9ROSI</name>
<evidence type="ECO:0000256" key="4">
    <source>
        <dbReference type="ARBA" id="ARBA00022801"/>
    </source>
</evidence>
<evidence type="ECO:0000256" key="5">
    <source>
        <dbReference type="ARBA" id="ARBA00022853"/>
    </source>
</evidence>
<dbReference type="GO" id="GO:0016787">
    <property type="term" value="F:hydrolase activity"/>
    <property type="evidence" value="ECO:0007669"/>
    <property type="project" value="UniProtKB-KW"/>
</dbReference>
<feature type="compositionally biased region" description="Basic and acidic residues" evidence="10">
    <location>
        <begin position="134"/>
        <end position="151"/>
    </location>
</feature>
<evidence type="ECO:0000256" key="9">
    <source>
        <dbReference type="PROSITE-ProRule" id="PRU00042"/>
    </source>
</evidence>
<evidence type="ECO:0000256" key="2">
    <source>
        <dbReference type="ARBA" id="ARBA00006673"/>
    </source>
</evidence>
<gene>
    <name evidence="12" type="ORF">SLEP1_g45588</name>
</gene>
<feature type="domain" description="C2H2-type" evidence="11">
    <location>
        <begin position="269"/>
        <end position="296"/>
    </location>
</feature>
<protein>
    <recommendedName>
        <fullName evidence="11">C2H2-type domain-containing protein</fullName>
    </recommendedName>
</protein>
<evidence type="ECO:0000256" key="1">
    <source>
        <dbReference type="ARBA" id="ARBA00004604"/>
    </source>
</evidence>
<comment type="caution">
    <text evidence="12">The sequence shown here is derived from an EMBL/GenBank/DDBJ whole genome shotgun (WGS) entry which is preliminary data.</text>
</comment>
<feature type="compositionally biased region" description="Acidic residues" evidence="10">
    <location>
        <begin position="152"/>
        <end position="168"/>
    </location>
</feature>
<dbReference type="GO" id="GO:0006325">
    <property type="term" value="P:chromatin organization"/>
    <property type="evidence" value="ECO:0007669"/>
    <property type="project" value="UniProtKB-KW"/>
</dbReference>
<reference evidence="12 13" key="1">
    <citation type="journal article" date="2021" name="Commun. Biol.">
        <title>The genome of Shorea leprosula (Dipterocarpaceae) highlights the ecological relevance of drought in aseasonal tropical rainforests.</title>
        <authorList>
            <person name="Ng K.K.S."/>
            <person name="Kobayashi M.J."/>
            <person name="Fawcett J.A."/>
            <person name="Hatakeyama M."/>
            <person name="Paape T."/>
            <person name="Ng C.H."/>
            <person name="Ang C.C."/>
            <person name="Tnah L.H."/>
            <person name="Lee C.T."/>
            <person name="Nishiyama T."/>
            <person name="Sese J."/>
            <person name="O'Brien M.J."/>
            <person name="Copetti D."/>
            <person name="Mohd Noor M.I."/>
            <person name="Ong R.C."/>
            <person name="Putra M."/>
            <person name="Sireger I.Z."/>
            <person name="Indrioko S."/>
            <person name="Kosugi Y."/>
            <person name="Izuno A."/>
            <person name="Isagi Y."/>
            <person name="Lee S.L."/>
            <person name="Shimizu K.K."/>
        </authorList>
    </citation>
    <scope>NUCLEOTIDE SEQUENCE [LARGE SCALE GENOMIC DNA]</scope>
    <source>
        <strain evidence="12">214</strain>
    </source>
</reference>
<feature type="compositionally biased region" description="Acidic residues" evidence="10">
    <location>
        <begin position="176"/>
        <end position="199"/>
    </location>
</feature>
<dbReference type="InterPro" id="IPR013087">
    <property type="entry name" value="Znf_C2H2_type"/>
</dbReference>
<dbReference type="Gene3D" id="2.60.120.340">
    <property type="entry name" value="Nucleoplasmin core domain"/>
    <property type="match status" value="1"/>
</dbReference>
<keyword evidence="8" id="KW-0539">Nucleus</keyword>
<evidence type="ECO:0000256" key="6">
    <source>
        <dbReference type="ARBA" id="ARBA00023015"/>
    </source>
</evidence>
<proteinExistence type="inferred from homology"/>
<comment type="subcellular location">
    <subcellularLocation>
        <location evidence="1">Nucleus</location>
        <location evidence="1">Nucleolus</location>
    </subcellularLocation>
</comment>
<dbReference type="AlphaFoldDB" id="A0AAV5LL24"/>
<keyword evidence="5" id="KW-0156">Chromatin regulator</keyword>
<feature type="compositionally biased region" description="Basic and acidic residues" evidence="10">
    <location>
        <begin position="200"/>
        <end position="212"/>
    </location>
</feature>
<organism evidence="12 13">
    <name type="scientific">Rubroshorea leprosula</name>
    <dbReference type="NCBI Taxonomy" id="152421"/>
    <lineage>
        <taxon>Eukaryota</taxon>
        <taxon>Viridiplantae</taxon>
        <taxon>Streptophyta</taxon>
        <taxon>Embryophyta</taxon>
        <taxon>Tracheophyta</taxon>
        <taxon>Spermatophyta</taxon>
        <taxon>Magnoliopsida</taxon>
        <taxon>eudicotyledons</taxon>
        <taxon>Gunneridae</taxon>
        <taxon>Pentapetalae</taxon>
        <taxon>rosids</taxon>
        <taxon>malvids</taxon>
        <taxon>Malvales</taxon>
        <taxon>Dipterocarpaceae</taxon>
        <taxon>Rubroshorea</taxon>
    </lineage>
</organism>
<sequence length="296" mass="32393">MEGSTMSFFGVEVKSGQSLKVEPSRDKVLHLSQAALGEVTGDAKKDKGNESVYLYLKFDGQKFVLGTLSHDKFPLIPFDLVFEKEFELSHSWKIGSVYVSGYYVYYQSKESDVDELELPAAKTDTTEPTAKQVKIVEPKKEEDGGDDNHSSDEDDSSNDDESNDDQDQELLHNGENESDEDSESDEEDSDDESSDEDQETPEKVEPSKKRSAEPSTPVPGKKAKVENPVKADGKKVGGHTATPHPSKLDEKTIAKNAQTKQTPKAVGSHVCNSCGRKFGSDHALQAHSKAKHSAAA</sequence>
<feature type="compositionally biased region" description="Basic and acidic residues" evidence="10">
    <location>
        <begin position="223"/>
        <end position="235"/>
    </location>
</feature>
<evidence type="ECO:0000259" key="11">
    <source>
        <dbReference type="PROSITE" id="PS50157"/>
    </source>
</evidence>
<dbReference type="InterPro" id="IPR041232">
    <property type="entry name" value="NPL"/>
</dbReference>
<keyword evidence="13" id="KW-1185">Reference proteome</keyword>
<evidence type="ECO:0000256" key="10">
    <source>
        <dbReference type="SAM" id="MobiDB-lite"/>
    </source>
</evidence>
<dbReference type="PROSITE" id="PS00028">
    <property type="entry name" value="ZINC_FINGER_C2H2_1"/>
    <property type="match status" value="1"/>
</dbReference>
<keyword evidence="4" id="KW-0378">Hydrolase</keyword>
<comment type="similarity">
    <text evidence="2">Belongs to the histone deacetylase HD2 family.</text>
</comment>
<keyword evidence="7" id="KW-0804">Transcription</keyword>
<evidence type="ECO:0000313" key="12">
    <source>
        <dbReference type="EMBL" id="GKV37569.1"/>
    </source>
</evidence>